<proteinExistence type="predicted"/>
<dbReference type="EMBL" id="JAWDGP010002043">
    <property type="protein sequence ID" value="KAK3785953.1"/>
    <property type="molecule type" value="Genomic_DNA"/>
</dbReference>
<sequence>MVFINRSSHSSWEDADCCVLPSPAHWGSPGENSISSTLDSRARLDVDFSLATWQALTPAEGGRKRGKGVGGGVDLGTRQARRRISPCTAHGEVLA</sequence>
<accession>A0AAE1DY83</accession>
<dbReference type="Proteomes" id="UP001283361">
    <property type="component" value="Unassembled WGS sequence"/>
</dbReference>
<evidence type="ECO:0000313" key="2">
    <source>
        <dbReference type="EMBL" id="KAK3785953.1"/>
    </source>
</evidence>
<feature type="region of interest" description="Disordered" evidence="1">
    <location>
        <begin position="59"/>
        <end position="81"/>
    </location>
</feature>
<name>A0AAE1DY83_9GAST</name>
<dbReference type="AlphaFoldDB" id="A0AAE1DY83"/>
<organism evidence="2 3">
    <name type="scientific">Elysia crispata</name>
    <name type="common">lettuce slug</name>
    <dbReference type="NCBI Taxonomy" id="231223"/>
    <lineage>
        <taxon>Eukaryota</taxon>
        <taxon>Metazoa</taxon>
        <taxon>Spiralia</taxon>
        <taxon>Lophotrochozoa</taxon>
        <taxon>Mollusca</taxon>
        <taxon>Gastropoda</taxon>
        <taxon>Heterobranchia</taxon>
        <taxon>Euthyneura</taxon>
        <taxon>Panpulmonata</taxon>
        <taxon>Sacoglossa</taxon>
        <taxon>Placobranchoidea</taxon>
        <taxon>Plakobranchidae</taxon>
        <taxon>Elysia</taxon>
    </lineage>
</organism>
<protein>
    <submittedName>
        <fullName evidence="2">Uncharacterized protein</fullName>
    </submittedName>
</protein>
<keyword evidence="3" id="KW-1185">Reference proteome</keyword>
<reference evidence="2" key="1">
    <citation type="journal article" date="2023" name="G3 (Bethesda)">
        <title>A reference genome for the long-term kleptoplast-retaining sea slug Elysia crispata morphotype clarki.</title>
        <authorList>
            <person name="Eastman K.E."/>
            <person name="Pendleton A.L."/>
            <person name="Shaikh M.A."/>
            <person name="Suttiyut T."/>
            <person name="Ogas R."/>
            <person name="Tomko P."/>
            <person name="Gavelis G."/>
            <person name="Widhalm J.R."/>
            <person name="Wisecaver J.H."/>
        </authorList>
    </citation>
    <scope>NUCLEOTIDE SEQUENCE</scope>
    <source>
        <strain evidence="2">ECLA1</strain>
    </source>
</reference>
<evidence type="ECO:0000313" key="3">
    <source>
        <dbReference type="Proteomes" id="UP001283361"/>
    </source>
</evidence>
<gene>
    <name evidence="2" type="ORF">RRG08_010542</name>
</gene>
<comment type="caution">
    <text evidence="2">The sequence shown here is derived from an EMBL/GenBank/DDBJ whole genome shotgun (WGS) entry which is preliminary data.</text>
</comment>
<evidence type="ECO:0000256" key="1">
    <source>
        <dbReference type="SAM" id="MobiDB-lite"/>
    </source>
</evidence>